<organism evidence="9 10">
    <name type="scientific">Alicyclobacillus cycloheptanicus</name>
    <dbReference type="NCBI Taxonomy" id="1457"/>
    <lineage>
        <taxon>Bacteria</taxon>
        <taxon>Bacillati</taxon>
        <taxon>Bacillota</taxon>
        <taxon>Bacilli</taxon>
        <taxon>Bacillales</taxon>
        <taxon>Alicyclobacillaceae</taxon>
        <taxon>Alicyclobacillus</taxon>
    </lineage>
</organism>
<evidence type="ECO:0000256" key="2">
    <source>
        <dbReference type="ARBA" id="ARBA00007935"/>
    </source>
</evidence>
<feature type="transmembrane region" description="Helical" evidence="8">
    <location>
        <begin position="330"/>
        <end position="346"/>
    </location>
</feature>
<keyword evidence="4" id="KW-1003">Cell membrane</keyword>
<feature type="transmembrane region" description="Helical" evidence="8">
    <location>
        <begin position="168"/>
        <end position="190"/>
    </location>
</feature>
<comment type="caution">
    <text evidence="9">The sequence shown here is derived from an EMBL/GenBank/DDBJ whole genome shotgun (WGS) entry which is preliminary data.</text>
</comment>
<keyword evidence="3" id="KW-0813">Transport</keyword>
<dbReference type="InterPro" id="IPR037294">
    <property type="entry name" value="ABC_BtuC-like"/>
</dbReference>
<keyword evidence="10" id="KW-1185">Reference proteome</keyword>
<protein>
    <submittedName>
        <fullName evidence="9">Iron complex transport system permease protein</fullName>
    </submittedName>
</protein>
<keyword evidence="6 8" id="KW-1133">Transmembrane helix</keyword>
<dbReference type="Proteomes" id="UP001232973">
    <property type="component" value="Unassembled WGS sequence"/>
</dbReference>
<feature type="transmembrane region" description="Helical" evidence="8">
    <location>
        <begin position="26"/>
        <end position="44"/>
    </location>
</feature>
<comment type="similarity">
    <text evidence="2">Belongs to the binding-protein-dependent transport system permease family. FecCD subfamily.</text>
</comment>
<comment type="subcellular location">
    <subcellularLocation>
        <location evidence="1">Cell membrane</location>
        <topology evidence="1">Multi-pass membrane protein</topology>
    </subcellularLocation>
</comment>
<dbReference type="Gene3D" id="1.10.3470.10">
    <property type="entry name" value="ABC transporter involved in vitamin B12 uptake, BtuC"/>
    <property type="match status" value="1"/>
</dbReference>
<dbReference type="RefSeq" id="WP_274455269.1">
    <property type="nucleotide sequence ID" value="NZ_CP067097.1"/>
</dbReference>
<dbReference type="CDD" id="cd06550">
    <property type="entry name" value="TM_ABC_iron-siderophores_like"/>
    <property type="match status" value="1"/>
</dbReference>
<evidence type="ECO:0000256" key="5">
    <source>
        <dbReference type="ARBA" id="ARBA00022692"/>
    </source>
</evidence>
<dbReference type="SUPFAM" id="SSF81345">
    <property type="entry name" value="ABC transporter involved in vitamin B12 uptake, BtuC"/>
    <property type="match status" value="1"/>
</dbReference>
<name>A0ABT9XEM6_9BACL</name>
<feature type="transmembrane region" description="Helical" evidence="8">
    <location>
        <begin position="257"/>
        <end position="279"/>
    </location>
</feature>
<gene>
    <name evidence="9" type="ORF">J2S03_000563</name>
</gene>
<feature type="transmembrane region" description="Helical" evidence="8">
    <location>
        <begin position="135"/>
        <end position="156"/>
    </location>
</feature>
<dbReference type="PANTHER" id="PTHR30472:SF64">
    <property type="entry name" value="IRON(3+)-HYDROXAMATE IMPORT SYSTEM PERMEASE PROTEIN FHUG"/>
    <property type="match status" value="1"/>
</dbReference>
<dbReference type="PANTHER" id="PTHR30472">
    <property type="entry name" value="FERRIC ENTEROBACTIN TRANSPORT SYSTEM PERMEASE PROTEIN"/>
    <property type="match status" value="1"/>
</dbReference>
<evidence type="ECO:0000256" key="3">
    <source>
        <dbReference type="ARBA" id="ARBA00022448"/>
    </source>
</evidence>
<evidence type="ECO:0000256" key="6">
    <source>
        <dbReference type="ARBA" id="ARBA00022989"/>
    </source>
</evidence>
<feature type="transmembrane region" description="Helical" evidence="8">
    <location>
        <begin position="77"/>
        <end position="97"/>
    </location>
</feature>
<feature type="transmembrane region" description="Helical" evidence="8">
    <location>
        <begin position="299"/>
        <end position="318"/>
    </location>
</feature>
<keyword evidence="7 8" id="KW-0472">Membrane</keyword>
<evidence type="ECO:0000256" key="4">
    <source>
        <dbReference type="ARBA" id="ARBA00022475"/>
    </source>
</evidence>
<accession>A0ABT9XEM6</accession>
<evidence type="ECO:0000313" key="10">
    <source>
        <dbReference type="Proteomes" id="UP001232973"/>
    </source>
</evidence>
<sequence>MGQTRPFSAQRLDRPHANRTGRGKTLVVFVTLAALIFLVFMISLDTGVIRLSPSDVVKTLFGVGTSRSYLILFEFRLPRIVISVLVGTGLALSGCILQSVTRNPLADPGILGVNAGAGLIVLVSAALFPSLMGSLAMPCLAFAGAALTALLIYVLAYKRHEGVVPTRLVLVGISIAAAIDAAILVLELMLDPDNFQFVVTWMAGSIVGTDWNYVLSLLPWLLVIVPFVCCKVRVMNVLNLGDAVAAGLGASVERERIWLLGAAVALAGSCVAVGGGISFVGLIGPHLARRLVGARHERLIPAAALTGALLLISADTLARCIIQSTELPTGLVVAVIGAPYFLYLLARHES</sequence>
<proteinExistence type="inferred from homology"/>
<evidence type="ECO:0000313" key="9">
    <source>
        <dbReference type="EMBL" id="MDQ0188751.1"/>
    </source>
</evidence>
<evidence type="ECO:0000256" key="1">
    <source>
        <dbReference type="ARBA" id="ARBA00004651"/>
    </source>
</evidence>
<dbReference type="InterPro" id="IPR000522">
    <property type="entry name" value="ABC_transptr_permease_BtuC"/>
</dbReference>
<feature type="transmembrane region" description="Helical" evidence="8">
    <location>
        <begin position="210"/>
        <end position="230"/>
    </location>
</feature>
<feature type="transmembrane region" description="Helical" evidence="8">
    <location>
        <begin position="109"/>
        <end position="129"/>
    </location>
</feature>
<evidence type="ECO:0000256" key="7">
    <source>
        <dbReference type="ARBA" id="ARBA00023136"/>
    </source>
</evidence>
<dbReference type="Pfam" id="PF01032">
    <property type="entry name" value="FecCD"/>
    <property type="match status" value="1"/>
</dbReference>
<keyword evidence="5 8" id="KW-0812">Transmembrane</keyword>
<evidence type="ECO:0000256" key="8">
    <source>
        <dbReference type="SAM" id="Phobius"/>
    </source>
</evidence>
<reference evidence="9 10" key="1">
    <citation type="submission" date="2023-07" db="EMBL/GenBank/DDBJ databases">
        <title>Genomic Encyclopedia of Type Strains, Phase IV (KMG-IV): sequencing the most valuable type-strain genomes for metagenomic binning, comparative biology and taxonomic classification.</title>
        <authorList>
            <person name="Goeker M."/>
        </authorList>
    </citation>
    <scope>NUCLEOTIDE SEQUENCE [LARGE SCALE GENOMIC DNA]</scope>
    <source>
        <strain evidence="9 10">DSM 4006</strain>
    </source>
</reference>
<dbReference type="EMBL" id="JAUSTP010000002">
    <property type="protein sequence ID" value="MDQ0188751.1"/>
    <property type="molecule type" value="Genomic_DNA"/>
</dbReference>